<sequence length="52" mass="5679">MRKVKQVRPQGNVSGAWIRCHLSSVPIAAVGPAVWVAYGRMKEDAGRIAGRF</sequence>
<dbReference type="AlphaFoldDB" id="F0F8L0"/>
<accession>F0F8L0</accession>
<keyword evidence="2" id="KW-1185">Reference proteome</keyword>
<dbReference type="Proteomes" id="UP000005697">
    <property type="component" value="Unassembled WGS sequence"/>
</dbReference>
<proteinExistence type="predicted"/>
<dbReference type="HOGENOM" id="CLU_3083229_0_0_10"/>
<reference evidence="1 2" key="1">
    <citation type="submission" date="2011-01" db="EMBL/GenBank/DDBJ databases">
        <authorList>
            <person name="Muzny D."/>
            <person name="Qin X."/>
            <person name="Deng J."/>
            <person name="Jiang H."/>
            <person name="Liu Y."/>
            <person name="Qu J."/>
            <person name="Song X.-Z."/>
            <person name="Zhang L."/>
            <person name="Thornton R."/>
            <person name="Coyle M."/>
            <person name="Francisco L."/>
            <person name="Jackson L."/>
            <person name="Javaid M."/>
            <person name="Korchina V."/>
            <person name="Kovar C."/>
            <person name="Mata R."/>
            <person name="Mathew T."/>
            <person name="Ngo R."/>
            <person name="Nguyen L."/>
            <person name="Nguyen N."/>
            <person name="Okwuonu G."/>
            <person name="Ongeri F."/>
            <person name="Pham C."/>
            <person name="Simmons D."/>
            <person name="Wilczek-Boney K."/>
            <person name="Hale W."/>
            <person name="Jakkamsetti A."/>
            <person name="Pham P."/>
            <person name="Ruth R."/>
            <person name="San Lucas F."/>
            <person name="Warren J."/>
            <person name="Zhang J."/>
            <person name="Zhao Z."/>
            <person name="Zhou C."/>
            <person name="Zhu D."/>
            <person name="Lee S."/>
            <person name="Bess C."/>
            <person name="Blankenburg K."/>
            <person name="Forbes L."/>
            <person name="Fu Q."/>
            <person name="Gubbala S."/>
            <person name="Hirani K."/>
            <person name="Jayaseelan J.C."/>
            <person name="Lara F."/>
            <person name="Munidasa M."/>
            <person name="Palculict T."/>
            <person name="Patil S."/>
            <person name="Pu L.-L."/>
            <person name="Saada N."/>
            <person name="Tang L."/>
            <person name="Weissenberger G."/>
            <person name="Zhu Y."/>
            <person name="Hemphill L."/>
            <person name="Shang Y."/>
            <person name="Youmans B."/>
            <person name="Ayvaz T."/>
            <person name="Ross M."/>
            <person name="Santibanez J."/>
            <person name="Aqrawi P."/>
            <person name="Gross S."/>
            <person name="Joshi V."/>
            <person name="Fowler G."/>
            <person name="Nazareth L."/>
            <person name="Reid J."/>
            <person name="Worley K."/>
            <person name="Petrosino J."/>
            <person name="Highlander S."/>
            <person name="Gibbs R."/>
        </authorList>
    </citation>
    <scope>NUCLEOTIDE SEQUENCE [LARGE SCALE GENOMIC DNA]</scope>
    <source>
        <strain evidence="1 2">DSM 16608</strain>
    </source>
</reference>
<protein>
    <submittedName>
        <fullName evidence="1">Uncharacterized protein</fullName>
    </submittedName>
</protein>
<gene>
    <name evidence="1" type="ORF">HMPREF9141_1927</name>
</gene>
<evidence type="ECO:0000313" key="1">
    <source>
        <dbReference type="EMBL" id="EGC19387.1"/>
    </source>
</evidence>
<dbReference type="EMBL" id="AEWX01000027">
    <property type="protein sequence ID" value="EGC19387.1"/>
    <property type="molecule type" value="Genomic_DNA"/>
</dbReference>
<evidence type="ECO:0000313" key="2">
    <source>
        <dbReference type="Proteomes" id="UP000005697"/>
    </source>
</evidence>
<name>F0F8L0_9BACT</name>
<organism evidence="1 2">
    <name type="scientific">Prevotella multiformis DSM 16608</name>
    <dbReference type="NCBI Taxonomy" id="888743"/>
    <lineage>
        <taxon>Bacteria</taxon>
        <taxon>Pseudomonadati</taxon>
        <taxon>Bacteroidota</taxon>
        <taxon>Bacteroidia</taxon>
        <taxon>Bacteroidales</taxon>
        <taxon>Prevotellaceae</taxon>
        <taxon>Prevotella</taxon>
    </lineage>
</organism>
<comment type="caution">
    <text evidence="1">The sequence shown here is derived from an EMBL/GenBank/DDBJ whole genome shotgun (WGS) entry which is preliminary data.</text>
</comment>